<comment type="caution">
    <text evidence="1">The sequence shown here is derived from an EMBL/GenBank/DDBJ whole genome shotgun (WGS) entry which is preliminary data.</text>
</comment>
<accession>A0ABY2GV25</accession>
<proteinExistence type="predicted"/>
<reference evidence="1 2" key="1">
    <citation type="submission" date="2018-01" db="EMBL/GenBank/DDBJ databases">
        <title>Genome characterization of the sugarcane-associated fungus Trichoderma ghanense CCMA-1212 and their application in lignocelulose bioconversion.</title>
        <authorList>
            <person name="Steindorff A.S."/>
            <person name="Mendes T.D."/>
            <person name="Vilela E.S.D."/>
            <person name="Rodrigues D.S."/>
            <person name="Formighieri E.F."/>
            <person name="Melo I.S."/>
            <person name="Favaro L.C.L."/>
        </authorList>
    </citation>
    <scope>NUCLEOTIDE SEQUENCE [LARGE SCALE GENOMIC DNA]</scope>
    <source>
        <strain evidence="1 2">CCMA-1212</strain>
    </source>
</reference>
<evidence type="ECO:0000313" key="2">
    <source>
        <dbReference type="Proteomes" id="UP001642720"/>
    </source>
</evidence>
<gene>
    <name evidence="1" type="ORF">CCMA1212_009007</name>
</gene>
<sequence>MQQQYTAFGAELAMQQPQNISAQKHQWMARGARMAMQQLQLQLHLPEDFFEQNQQQFSGMMTVVDSAASIMQPAEEARCGFDVDARGGC</sequence>
<organism evidence="1 2">
    <name type="scientific">Trichoderma ghanense</name>
    <dbReference type="NCBI Taxonomy" id="65468"/>
    <lineage>
        <taxon>Eukaryota</taxon>
        <taxon>Fungi</taxon>
        <taxon>Dikarya</taxon>
        <taxon>Ascomycota</taxon>
        <taxon>Pezizomycotina</taxon>
        <taxon>Sordariomycetes</taxon>
        <taxon>Hypocreomycetidae</taxon>
        <taxon>Hypocreales</taxon>
        <taxon>Hypocreaceae</taxon>
        <taxon>Trichoderma</taxon>
    </lineage>
</organism>
<evidence type="ECO:0000313" key="1">
    <source>
        <dbReference type="EMBL" id="TFA99146.1"/>
    </source>
</evidence>
<name>A0ABY2GV25_9HYPO</name>
<dbReference type="EMBL" id="PPTA01000015">
    <property type="protein sequence ID" value="TFA99146.1"/>
    <property type="molecule type" value="Genomic_DNA"/>
</dbReference>
<dbReference type="Proteomes" id="UP001642720">
    <property type="component" value="Unassembled WGS sequence"/>
</dbReference>
<dbReference type="RefSeq" id="XP_073555348.1">
    <property type="nucleotide sequence ID" value="XM_073706108.1"/>
</dbReference>
<dbReference type="GeneID" id="300580558"/>
<protein>
    <submittedName>
        <fullName evidence="1">Uncharacterized protein</fullName>
    </submittedName>
</protein>
<keyword evidence="2" id="KW-1185">Reference proteome</keyword>